<protein>
    <submittedName>
        <fullName evidence="3">Amidohydrolase family protein</fullName>
    </submittedName>
</protein>
<keyword evidence="4" id="KW-1185">Reference proteome</keyword>
<dbReference type="InterPro" id="IPR006680">
    <property type="entry name" value="Amidohydro-rel"/>
</dbReference>
<evidence type="ECO:0000313" key="3">
    <source>
        <dbReference type="EMBL" id="NDL55575.1"/>
    </source>
</evidence>
<dbReference type="Gene3D" id="3.20.20.140">
    <property type="entry name" value="Metal-dependent hydrolases"/>
    <property type="match status" value="1"/>
</dbReference>
<accession>A0A7K3LX64</accession>
<dbReference type="GO" id="GO:0016787">
    <property type="term" value="F:hydrolase activity"/>
    <property type="evidence" value="ECO:0007669"/>
    <property type="project" value="UniProtKB-KW"/>
</dbReference>
<evidence type="ECO:0000313" key="4">
    <source>
        <dbReference type="Proteomes" id="UP000460435"/>
    </source>
</evidence>
<dbReference type="EMBL" id="WLZY01000001">
    <property type="protein sequence ID" value="NDL55575.1"/>
    <property type="molecule type" value="Genomic_DNA"/>
</dbReference>
<dbReference type="InterPro" id="IPR032466">
    <property type="entry name" value="Metal_Hydrolase"/>
</dbReference>
<organism evidence="3 4">
    <name type="scientific">Phytoactinopolyspora mesophila</name>
    <dbReference type="NCBI Taxonomy" id="2650750"/>
    <lineage>
        <taxon>Bacteria</taxon>
        <taxon>Bacillati</taxon>
        <taxon>Actinomycetota</taxon>
        <taxon>Actinomycetes</taxon>
        <taxon>Jiangellales</taxon>
        <taxon>Jiangellaceae</taxon>
        <taxon>Phytoactinopolyspora</taxon>
    </lineage>
</organism>
<dbReference type="SUPFAM" id="SSF51556">
    <property type="entry name" value="Metallo-dependent hydrolases"/>
    <property type="match status" value="1"/>
</dbReference>
<proteinExistence type="predicted"/>
<dbReference type="InterPro" id="IPR032465">
    <property type="entry name" value="ACMSD"/>
</dbReference>
<sequence length="289" mass="31326">MDVSGLVAIDVHVHAEISACGHPSLPPALEAGKAAYFKAGAPQAAIGDIAAYYRERRIAAVVFTVDAESATGHPPISNEEIAADCAQHADILLPFASIDPHRGRAAARDARRLVEDYGVRGFKFHPSLQAFFPSDRLAYPLYDAIQELGVPALFHSGQTGIGAGLRGGRGIRLKYSNPMELDDVAVDFPDLTIICAHPSVPWQDEALSVATHKPNVFIDLSGWSPKYFPPQLVRQANSLLKHKVLFGSDYPVITPDRWLADFGQLDLKPEVRPLILKDNAVRALGLALN</sequence>
<dbReference type="GO" id="GO:0016831">
    <property type="term" value="F:carboxy-lyase activity"/>
    <property type="evidence" value="ECO:0007669"/>
    <property type="project" value="InterPro"/>
</dbReference>
<feature type="domain" description="Amidohydrolase-related" evidence="2">
    <location>
        <begin position="9"/>
        <end position="286"/>
    </location>
</feature>
<dbReference type="Pfam" id="PF04909">
    <property type="entry name" value="Amidohydro_2"/>
    <property type="match status" value="1"/>
</dbReference>
<keyword evidence="1" id="KW-0456">Lyase</keyword>
<dbReference type="AlphaFoldDB" id="A0A7K3LX64"/>
<comment type="caution">
    <text evidence="3">The sequence shown here is derived from an EMBL/GenBank/DDBJ whole genome shotgun (WGS) entry which is preliminary data.</text>
</comment>
<dbReference type="Proteomes" id="UP000460435">
    <property type="component" value="Unassembled WGS sequence"/>
</dbReference>
<keyword evidence="3" id="KW-0378">Hydrolase</keyword>
<evidence type="ECO:0000259" key="2">
    <source>
        <dbReference type="Pfam" id="PF04909"/>
    </source>
</evidence>
<reference evidence="3 4" key="1">
    <citation type="submission" date="2019-11" db="EMBL/GenBank/DDBJ databases">
        <authorList>
            <person name="Li X.-J."/>
            <person name="Feng X.-M."/>
        </authorList>
    </citation>
    <scope>NUCLEOTIDE SEQUENCE [LARGE SCALE GENOMIC DNA]</scope>
    <source>
        <strain evidence="3 4">XMNu-373</strain>
    </source>
</reference>
<gene>
    <name evidence="3" type="ORF">F7O44_00655</name>
</gene>
<name>A0A7K3LX64_9ACTN</name>
<evidence type="ECO:0000256" key="1">
    <source>
        <dbReference type="ARBA" id="ARBA00023239"/>
    </source>
</evidence>
<dbReference type="PANTHER" id="PTHR21240">
    <property type="entry name" value="2-AMINO-3-CARBOXYLMUCONATE-6-SEMIALDEHYDE DECARBOXYLASE"/>
    <property type="match status" value="1"/>
</dbReference>
<dbReference type="PANTHER" id="PTHR21240:SF19">
    <property type="entry name" value="CATALYTIC_ HYDROLASE"/>
    <property type="match status" value="1"/>
</dbReference>